<dbReference type="HOGENOM" id="CLU_3142318_0_0_6"/>
<dbReference type="AlphaFoldDB" id="A0A077P9F3"/>
<evidence type="ECO:0000256" key="1">
    <source>
        <dbReference type="SAM" id="Phobius"/>
    </source>
</evidence>
<evidence type="ECO:0000313" key="2">
    <source>
        <dbReference type="EMBL" id="CDH07303.1"/>
    </source>
</evidence>
<comment type="caution">
    <text evidence="2">The sequence shown here is derived from an EMBL/GenBank/DDBJ whole genome shotgun (WGS) entry which is preliminary data.</text>
</comment>
<proteinExistence type="predicted"/>
<feature type="transmembrane region" description="Helical" evidence="1">
    <location>
        <begin position="27"/>
        <end position="46"/>
    </location>
</feature>
<organism evidence="2">
    <name type="scientific">Xenorhabdus bovienii str. oregonense</name>
    <dbReference type="NCBI Taxonomy" id="1398202"/>
    <lineage>
        <taxon>Bacteria</taxon>
        <taxon>Pseudomonadati</taxon>
        <taxon>Pseudomonadota</taxon>
        <taxon>Gammaproteobacteria</taxon>
        <taxon>Enterobacterales</taxon>
        <taxon>Morganellaceae</taxon>
        <taxon>Xenorhabdus</taxon>
    </lineage>
</organism>
<keyword evidence="1" id="KW-1133">Transmembrane helix</keyword>
<protein>
    <submittedName>
        <fullName evidence="2">Uncharacterized protein</fullName>
    </submittedName>
</protein>
<sequence length="49" mass="5867">MNDLTIQYMTDFYSYDMCIQKSNLQNFMFNIGYIIFISTNILAYVYSTI</sequence>
<dbReference type="Proteomes" id="UP000028483">
    <property type="component" value="Unassembled WGS sequence"/>
</dbReference>
<keyword evidence="1" id="KW-0472">Membrane</keyword>
<reference evidence="2" key="1">
    <citation type="submission" date="2013-07" db="EMBL/GenBank/DDBJ databases">
        <title>Sub-species coevolution in mutualistic symbiosis.</title>
        <authorList>
            <person name="Murfin K."/>
            <person name="Klassen J."/>
            <person name="Lee M."/>
            <person name="Forst S."/>
            <person name="Stock P."/>
            <person name="Goodrich-Blair H."/>
        </authorList>
    </citation>
    <scope>NUCLEOTIDE SEQUENCE [LARGE SCALE GENOMIC DNA]</scope>
    <source>
        <strain evidence="2">Oregonense</strain>
    </source>
</reference>
<accession>A0A077P9F3</accession>
<dbReference type="EMBL" id="CBSX010000183">
    <property type="protein sequence ID" value="CDH07303.1"/>
    <property type="molecule type" value="Genomic_DNA"/>
</dbReference>
<keyword evidence="1" id="KW-0812">Transmembrane</keyword>
<name>A0A077P9F3_XENBV</name>
<gene>
    <name evidence="2" type="ORF">XBO1_2630046</name>
</gene>